<gene>
    <name evidence="1" type="ORF">DERYTH_LOCUS22231</name>
</gene>
<dbReference type="AlphaFoldDB" id="A0A9N9P7Z0"/>
<dbReference type="EMBL" id="CAJVPY010030278">
    <property type="protein sequence ID" value="CAG8795222.1"/>
    <property type="molecule type" value="Genomic_DNA"/>
</dbReference>
<dbReference type="Proteomes" id="UP000789405">
    <property type="component" value="Unassembled WGS sequence"/>
</dbReference>
<reference evidence="1" key="1">
    <citation type="submission" date="2021-06" db="EMBL/GenBank/DDBJ databases">
        <authorList>
            <person name="Kallberg Y."/>
            <person name="Tangrot J."/>
            <person name="Rosling A."/>
        </authorList>
    </citation>
    <scope>NUCLEOTIDE SEQUENCE</scope>
    <source>
        <strain evidence="1">MA453B</strain>
    </source>
</reference>
<feature type="non-terminal residue" evidence="1">
    <location>
        <position position="100"/>
    </location>
</feature>
<name>A0A9N9P7Z0_9GLOM</name>
<sequence length="100" mass="11299">CLNESDRDILLDDGVDLPDAPEPLFNYPRYLKNLDLGLLEDLIFSWLTADGPLEPEELNQVASVMSLICKLIINNSDGLYSLEIGDWKENYTIPDIAIMK</sequence>
<comment type="caution">
    <text evidence="1">The sequence shown here is derived from an EMBL/GenBank/DDBJ whole genome shotgun (WGS) entry which is preliminary data.</text>
</comment>
<proteinExistence type="predicted"/>
<organism evidence="1 2">
    <name type="scientific">Dentiscutata erythropus</name>
    <dbReference type="NCBI Taxonomy" id="1348616"/>
    <lineage>
        <taxon>Eukaryota</taxon>
        <taxon>Fungi</taxon>
        <taxon>Fungi incertae sedis</taxon>
        <taxon>Mucoromycota</taxon>
        <taxon>Glomeromycotina</taxon>
        <taxon>Glomeromycetes</taxon>
        <taxon>Diversisporales</taxon>
        <taxon>Gigasporaceae</taxon>
        <taxon>Dentiscutata</taxon>
    </lineage>
</organism>
<protein>
    <submittedName>
        <fullName evidence="1">22255_t:CDS:1</fullName>
    </submittedName>
</protein>
<evidence type="ECO:0000313" key="1">
    <source>
        <dbReference type="EMBL" id="CAG8795222.1"/>
    </source>
</evidence>
<accession>A0A9N9P7Z0</accession>
<feature type="non-terminal residue" evidence="1">
    <location>
        <position position="1"/>
    </location>
</feature>
<evidence type="ECO:0000313" key="2">
    <source>
        <dbReference type="Proteomes" id="UP000789405"/>
    </source>
</evidence>
<keyword evidence="2" id="KW-1185">Reference proteome</keyword>